<feature type="region of interest" description="Disordered" evidence="1">
    <location>
        <begin position="1"/>
        <end position="22"/>
    </location>
</feature>
<organism evidence="2 3">
    <name type="scientific">Euplotes crassus</name>
    <dbReference type="NCBI Taxonomy" id="5936"/>
    <lineage>
        <taxon>Eukaryota</taxon>
        <taxon>Sar</taxon>
        <taxon>Alveolata</taxon>
        <taxon>Ciliophora</taxon>
        <taxon>Intramacronucleata</taxon>
        <taxon>Spirotrichea</taxon>
        <taxon>Hypotrichia</taxon>
        <taxon>Euplotida</taxon>
        <taxon>Euplotidae</taxon>
        <taxon>Moneuplotes</taxon>
    </lineage>
</organism>
<proteinExistence type="predicted"/>
<dbReference type="AlphaFoldDB" id="A0AAD2D9Y7"/>
<reference evidence="2" key="1">
    <citation type="submission" date="2023-07" db="EMBL/GenBank/DDBJ databases">
        <authorList>
            <consortium name="AG Swart"/>
            <person name="Singh M."/>
            <person name="Singh A."/>
            <person name="Seah K."/>
            <person name="Emmerich C."/>
        </authorList>
    </citation>
    <scope>NUCLEOTIDE SEQUENCE</scope>
    <source>
        <strain evidence="2">DP1</strain>
    </source>
</reference>
<evidence type="ECO:0000313" key="2">
    <source>
        <dbReference type="EMBL" id="CAI2384995.1"/>
    </source>
</evidence>
<accession>A0AAD2D9Y7</accession>
<sequence length="72" mass="8338">MDRLGKRSIGGRRGTKQKKMKISPQMMNYQDGIFDDDMGGMGGMDFRHKMQDFETVGAYMDFTDDFDEDDLK</sequence>
<dbReference type="EMBL" id="CAMPGE010027355">
    <property type="protein sequence ID" value="CAI2384995.1"/>
    <property type="molecule type" value="Genomic_DNA"/>
</dbReference>
<comment type="caution">
    <text evidence="2">The sequence shown here is derived from an EMBL/GenBank/DDBJ whole genome shotgun (WGS) entry which is preliminary data.</text>
</comment>
<protein>
    <submittedName>
        <fullName evidence="2">Uncharacterized protein</fullName>
    </submittedName>
</protein>
<feature type="compositionally biased region" description="Basic residues" evidence="1">
    <location>
        <begin position="9"/>
        <end position="21"/>
    </location>
</feature>
<keyword evidence="3" id="KW-1185">Reference proteome</keyword>
<dbReference type="Proteomes" id="UP001295684">
    <property type="component" value="Unassembled WGS sequence"/>
</dbReference>
<gene>
    <name evidence="2" type="ORF">ECRASSUSDP1_LOCUS26536</name>
</gene>
<name>A0AAD2D9Y7_EUPCR</name>
<evidence type="ECO:0000313" key="3">
    <source>
        <dbReference type="Proteomes" id="UP001295684"/>
    </source>
</evidence>
<evidence type="ECO:0000256" key="1">
    <source>
        <dbReference type="SAM" id="MobiDB-lite"/>
    </source>
</evidence>